<evidence type="ECO:0000313" key="1">
    <source>
        <dbReference type="EMBL" id="OXR28645.1"/>
    </source>
</evidence>
<proteinExistence type="predicted"/>
<organism evidence="1 2">
    <name type="scientific">Pseudomonas umsongensis</name>
    <dbReference type="NCBI Taxonomy" id="198618"/>
    <lineage>
        <taxon>Bacteria</taxon>
        <taxon>Pseudomonadati</taxon>
        <taxon>Pseudomonadota</taxon>
        <taxon>Gammaproteobacteria</taxon>
        <taxon>Pseudomonadales</taxon>
        <taxon>Pseudomonadaceae</taxon>
        <taxon>Pseudomonas</taxon>
    </lineage>
</organism>
<name>A0ABX4DQ53_9PSED</name>
<comment type="caution">
    <text evidence="1">The sequence shown here is derived from an EMBL/GenBank/DDBJ whole genome shotgun (WGS) entry which is preliminary data.</text>
</comment>
<sequence>MLPDSFVSVVLASSRAGSLPQGIGGDQKTVGASLLAKADCQAPNKHEPIIIGFPCRRFPTVTRQLSSY</sequence>
<gene>
    <name evidence="1" type="ORF">PSUM_27095</name>
</gene>
<accession>A0ABX4DQ53</accession>
<evidence type="ECO:0000313" key="2">
    <source>
        <dbReference type="Proteomes" id="UP000215455"/>
    </source>
</evidence>
<keyword evidence="2" id="KW-1185">Reference proteome</keyword>
<dbReference type="Proteomes" id="UP000215455">
    <property type="component" value="Unassembled WGS sequence"/>
</dbReference>
<dbReference type="EMBL" id="NIWU01000007">
    <property type="protein sequence ID" value="OXR28645.1"/>
    <property type="molecule type" value="Genomic_DNA"/>
</dbReference>
<reference evidence="1 2" key="1">
    <citation type="submission" date="2017-06" db="EMBL/GenBank/DDBJ databases">
        <authorList>
            <person name="Furmanczyk E.M."/>
        </authorList>
    </citation>
    <scope>NUCLEOTIDE SEQUENCE [LARGE SCALE GENOMIC DNA]</scope>
    <source>
        <strain evidence="1 2">DSM 16611</strain>
    </source>
</reference>
<protein>
    <submittedName>
        <fullName evidence="1">Uncharacterized protein</fullName>
    </submittedName>
</protein>